<dbReference type="AlphaFoldDB" id="A0A0N9HM70"/>
<evidence type="ECO:0000313" key="1">
    <source>
        <dbReference type="EMBL" id="ALG07641.1"/>
    </source>
</evidence>
<reference evidence="2 3" key="1">
    <citation type="submission" date="2015-07" db="EMBL/GenBank/DDBJ databases">
        <title>Genome sequencing of Kibdelosporangium phytohabitans.</title>
        <authorList>
            <person name="Qin S."/>
            <person name="Xing K."/>
        </authorList>
    </citation>
    <scope>NUCLEOTIDE SEQUENCE [LARGE SCALE GENOMIC DNA]</scope>
    <source>
        <strain evidence="2 3">KLBMP1111</strain>
    </source>
</reference>
<dbReference type="STRING" id="860235.AOZ06_12640"/>
<gene>
    <name evidence="1" type="ORF">AOZ06_12640</name>
    <name evidence="2" type="ORF">AOZ06_12960</name>
</gene>
<sequence>MSTQKITAAFSIAAGGYGEIILDTTGLSADEIAEQVFVNTVVDTTLCHECAHTLSDPEVEDLTGFTIDGVHYGKRDGHWQVAR</sequence>
<proteinExistence type="predicted"/>
<dbReference type="KEGG" id="kphy:AOZ06_12640"/>
<dbReference type="EMBL" id="CP012752">
    <property type="protein sequence ID" value="ALG07697.1"/>
    <property type="molecule type" value="Genomic_DNA"/>
</dbReference>
<dbReference type="Proteomes" id="UP000063699">
    <property type="component" value="Chromosome"/>
</dbReference>
<dbReference type="KEGG" id="kphy:AOZ06_12960"/>
<organism evidence="2 3">
    <name type="scientific">Kibdelosporangium phytohabitans</name>
    <dbReference type="NCBI Taxonomy" id="860235"/>
    <lineage>
        <taxon>Bacteria</taxon>
        <taxon>Bacillati</taxon>
        <taxon>Actinomycetota</taxon>
        <taxon>Actinomycetes</taxon>
        <taxon>Pseudonocardiales</taxon>
        <taxon>Pseudonocardiaceae</taxon>
        <taxon>Kibdelosporangium</taxon>
    </lineage>
</organism>
<keyword evidence="3" id="KW-1185">Reference proteome</keyword>
<evidence type="ECO:0000313" key="3">
    <source>
        <dbReference type="Proteomes" id="UP000063699"/>
    </source>
</evidence>
<dbReference type="RefSeq" id="WP_054289607.1">
    <property type="nucleotide sequence ID" value="NZ_CP012752.1"/>
</dbReference>
<name>A0A0N9HM70_9PSEU</name>
<evidence type="ECO:0000313" key="2">
    <source>
        <dbReference type="EMBL" id="ALG07697.1"/>
    </source>
</evidence>
<dbReference type="EMBL" id="CP012752">
    <property type="protein sequence ID" value="ALG07641.1"/>
    <property type="molecule type" value="Genomic_DNA"/>
</dbReference>
<accession>A0A0N9HM70</accession>
<protein>
    <submittedName>
        <fullName evidence="2">Uncharacterized protein</fullName>
    </submittedName>
</protein>